<feature type="region of interest" description="Disordered" evidence="1">
    <location>
        <begin position="34"/>
        <end position="56"/>
    </location>
</feature>
<evidence type="ECO:0000313" key="2">
    <source>
        <dbReference type="EMBL" id="MEJ8826963.1"/>
    </source>
</evidence>
<protein>
    <submittedName>
        <fullName evidence="2">Uncharacterized protein</fullName>
    </submittedName>
</protein>
<organism evidence="2 3">
    <name type="scientific">Variovorax humicola</name>
    <dbReference type="NCBI Taxonomy" id="1769758"/>
    <lineage>
        <taxon>Bacteria</taxon>
        <taxon>Pseudomonadati</taxon>
        <taxon>Pseudomonadota</taxon>
        <taxon>Betaproteobacteria</taxon>
        <taxon>Burkholderiales</taxon>
        <taxon>Comamonadaceae</taxon>
        <taxon>Variovorax</taxon>
    </lineage>
</organism>
<keyword evidence="3" id="KW-1185">Reference proteome</keyword>
<comment type="caution">
    <text evidence="2">The sequence shown here is derived from an EMBL/GenBank/DDBJ whole genome shotgun (WGS) entry which is preliminary data.</text>
</comment>
<name>A0ABU8WAL9_9BURK</name>
<reference evidence="2 3" key="1">
    <citation type="submission" date="2024-03" db="EMBL/GenBank/DDBJ databases">
        <title>Novel species of the genus Variovorax.</title>
        <authorList>
            <person name="Liu Q."/>
            <person name="Xin Y.-H."/>
        </authorList>
    </citation>
    <scope>NUCLEOTIDE SEQUENCE [LARGE SCALE GENOMIC DNA]</scope>
    <source>
        <strain evidence="2 3">KACC 18501</strain>
    </source>
</reference>
<evidence type="ECO:0000256" key="1">
    <source>
        <dbReference type="SAM" id="MobiDB-lite"/>
    </source>
</evidence>
<proteinExistence type="predicted"/>
<sequence length="164" mass="17844">MLALNTQERPMKLISILAAATAVTLAGCSSFPGSTAKQAEEHQAHHPAAQTAPKVDPAKFDQQMKTMQEMHQKMMAAKTPAERAALMKDHMKAMQDGMTMMGQMGDGEPMMGQKGVGMPMQGGDLSSMPGGASMRKDMIQRMELMEMMMQMMVDREAARPPAAR</sequence>
<accession>A0ABU8WAL9</accession>
<gene>
    <name evidence="2" type="ORF">WKW80_34035</name>
</gene>
<evidence type="ECO:0000313" key="3">
    <source>
        <dbReference type="Proteomes" id="UP001363010"/>
    </source>
</evidence>
<dbReference type="EMBL" id="JBBKZV010000046">
    <property type="protein sequence ID" value="MEJ8826963.1"/>
    <property type="molecule type" value="Genomic_DNA"/>
</dbReference>
<dbReference type="RefSeq" id="WP_340367992.1">
    <property type="nucleotide sequence ID" value="NZ_JBBKZV010000046.1"/>
</dbReference>
<dbReference type="Proteomes" id="UP001363010">
    <property type="component" value="Unassembled WGS sequence"/>
</dbReference>